<dbReference type="PANTHER" id="PTHR30619:SF1">
    <property type="entry name" value="RECOMBINATION PROTEIN 2"/>
    <property type="match status" value="1"/>
</dbReference>
<dbReference type="InterPro" id="IPR004477">
    <property type="entry name" value="ComEC_N"/>
</dbReference>
<evidence type="ECO:0000256" key="1">
    <source>
        <dbReference type="ARBA" id="ARBA00004651"/>
    </source>
</evidence>
<feature type="transmembrane region" description="Helical" evidence="6">
    <location>
        <begin position="518"/>
        <end position="538"/>
    </location>
</feature>
<dbReference type="NCBIfam" id="TIGR00361">
    <property type="entry name" value="ComEC_Rec2"/>
    <property type="match status" value="1"/>
</dbReference>
<feature type="transmembrane region" description="Helical" evidence="6">
    <location>
        <begin position="34"/>
        <end position="53"/>
    </location>
</feature>
<dbReference type="NCBIfam" id="TIGR00360">
    <property type="entry name" value="ComEC_N-term"/>
    <property type="match status" value="1"/>
</dbReference>
<protein>
    <submittedName>
        <fullName evidence="8">Inner membrane protein</fullName>
    </submittedName>
</protein>
<dbReference type="Pfam" id="PF03772">
    <property type="entry name" value="Competence"/>
    <property type="match status" value="1"/>
</dbReference>
<dbReference type="Proteomes" id="UP000254186">
    <property type="component" value="Unassembled WGS sequence"/>
</dbReference>
<dbReference type="InterPro" id="IPR035681">
    <property type="entry name" value="ComA-like_MBL"/>
</dbReference>
<dbReference type="GO" id="GO:0005886">
    <property type="term" value="C:plasma membrane"/>
    <property type="evidence" value="ECO:0007669"/>
    <property type="project" value="UniProtKB-SubCell"/>
</dbReference>
<dbReference type="AlphaFoldDB" id="A0A377JHE2"/>
<keyword evidence="2" id="KW-1003">Cell membrane</keyword>
<evidence type="ECO:0000313" key="9">
    <source>
        <dbReference type="Proteomes" id="UP000254186"/>
    </source>
</evidence>
<feature type="transmembrane region" description="Helical" evidence="6">
    <location>
        <begin position="236"/>
        <end position="258"/>
    </location>
</feature>
<evidence type="ECO:0000256" key="2">
    <source>
        <dbReference type="ARBA" id="ARBA00022475"/>
    </source>
</evidence>
<feature type="transmembrane region" description="Helical" evidence="6">
    <location>
        <begin position="409"/>
        <end position="429"/>
    </location>
</feature>
<dbReference type="Gene3D" id="3.60.15.10">
    <property type="entry name" value="Ribonuclease Z/Hydroxyacylglutathione hydrolase-like"/>
    <property type="match status" value="1"/>
</dbReference>
<evidence type="ECO:0000256" key="5">
    <source>
        <dbReference type="ARBA" id="ARBA00023136"/>
    </source>
</evidence>
<evidence type="ECO:0000256" key="4">
    <source>
        <dbReference type="ARBA" id="ARBA00022989"/>
    </source>
</evidence>
<reference evidence="8 9" key="1">
    <citation type="submission" date="2018-06" db="EMBL/GenBank/DDBJ databases">
        <authorList>
            <consortium name="Pathogen Informatics"/>
            <person name="Doyle S."/>
        </authorList>
    </citation>
    <scope>NUCLEOTIDE SEQUENCE [LARGE SCALE GENOMIC DNA]</scope>
    <source>
        <strain evidence="8 9">NCTC10672</strain>
    </source>
</reference>
<dbReference type="InterPro" id="IPR004797">
    <property type="entry name" value="Competence_ComEC/Rec2"/>
</dbReference>
<dbReference type="SUPFAM" id="SSF56281">
    <property type="entry name" value="Metallo-hydrolase/oxidoreductase"/>
    <property type="match status" value="1"/>
</dbReference>
<dbReference type="CDD" id="cd07731">
    <property type="entry name" value="ComA-like_MBL-fold"/>
    <property type="match status" value="1"/>
</dbReference>
<feature type="transmembrane region" description="Helical" evidence="6">
    <location>
        <begin position="334"/>
        <end position="353"/>
    </location>
</feature>
<keyword evidence="4 6" id="KW-1133">Transmembrane helix</keyword>
<feature type="transmembrane region" description="Helical" evidence="6">
    <location>
        <begin position="374"/>
        <end position="397"/>
    </location>
</feature>
<feature type="transmembrane region" description="Helical" evidence="6">
    <location>
        <begin position="441"/>
        <end position="460"/>
    </location>
</feature>
<feature type="domain" description="Metallo-beta-lactamase" evidence="7">
    <location>
        <begin position="552"/>
        <end position="738"/>
    </location>
</feature>
<dbReference type="PANTHER" id="PTHR30619">
    <property type="entry name" value="DNA INTERNALIZATION/COMPETENCE PROTEIN COMEC/REC2"/>
    <property type="match status" value="1"/>
</dbReference>
<feature type="transmembrane region" description="Helical" evidence="6">
    <location>
        <begin position="312"/>
        <end position="328"/>
    </location>
</feature>
<sequence length="800" mass="90069">MKLTLFQLCIMLIISAFSLLIVPDFLLLTWQRAGLSILLLVMTAFCFHWFNYFKVRNFCINGICFLLALAYVHSQALSLLTQAEKISSLPNKITLELHISEILHQQDYQTLVATTSLFDGKEQQIFINWKALEKPQVGEIWRVDVKLRPISARLNHGGFDRQQWYFSKRIIAVGNVKRAVKIGDDFSFRTHFLQNSLKQTEGLSLQGLLIALAFGERAWLDDKTWLIYQQTNTAHLIAISGLHIGLAMGLGFFFARLLQILLPTRFISPWFPLCFGVLIALGYAYLAGFSLPTFRAMMALLFIAILQCSRRYYAPSQMLCLVVAFLLFCDPLMPLSVSFWLSVGAVTCLIVWYRYVPLSIMEWQHKKLSSKVRWIFGLFHLQLGLLVLFTPIQLFFFNGLALDGFLANLIAVPLYSFLLVPLILFAVLTHGAFSSWHFANVIAQGITQCLSFFQGSYMPISINLSLILTALLSLVFGGMLCGLYFASQGKTKNTPLKSSRFFTLNHTKILSAKDYKQALLGVILIFSMCMSTLGYRYFTKPKWQLDTLDVGQGLATLIVKEGKGVLYDTGPAWQSGIGSSSMAELEILPYLQREGIELETLILSHDDNDHSGGAKAILAAYPEVELITPSRKNYGETHHTFCLQGKQWQWRGLDFKILSPAQITDRAENPQSCVILFTDGQYQILLTGDADVATERSFAEKLGKINVLQVGHHGSKTSTGEILLAQTKPDIALISSGRWNAWNFPHPTVIERLNRYQSAVENTAISGHIRLNFTEKGIEIEKARGDFSPWFARVIGLSPK</sequence>
<keyword evidence="5 6" id="KW-0472">Membrane</keyword>
<organism evidence="8 9">
    <name type="scientific">Haemophilus parainfluenzae</name>
    <dbReference type="NCBI Taxonomy" id="729"/>
    <lineage>
        <taxon>Bacteria</taxon>
        <taxon>Pseudomonadati</taxon>
        <taxon>Pseudomonadota</taxon>
        <taxon>Gammaproteobacteria</taxon>
        <taxon>Pasteurellales</taxon>
        <taxon>Pasteurellaceae</taxon>
        <taxon>Haemophilus</taxon>
    </lineage>
</organism>
<dbReference type="InterPro" id="IPR001279">
    <property type="entry name" value="Metallo-B-lactamas"/>
</dbReference>
<dbReference type="EMBL" id="UGHY01000002">
    <property type="protein sequence ID" value="STP02965.1"/>
    <property type="molecule type" value="Genomic_DNA"/>
</dbReference>
<accession>A0A377JHE2</accession>
<dbReference type="InterPro" id="IPR036866">
    <property type="entry name" value="RibonucZ/Hydroxyglut_hydro"/>
</dbReference>
<dbReference type="InterPro" id="IPR025405">
    <property type="entry name" value="DUF4131"/>
</dbReference>
<proteinExistence type="predicted"/>
<dbReference type="Pfam" id="PF13567">
    <property type="entry name" value="DUF4131"/>
    <property type="match status" value="1"/>
</dbReference>
<keyword evidence="3 6" id="KW-0812">Transmembrane</keyword>
<dbReference type="SMART" id="SM00849">
    <property type="entry name" value="Lactamase_B"/>
    <property type="match status" value="1"/>
</dbReference>
<dbReference type="Pfam" id="PF00753">
    <property type="entry name" value="Lactamase_B"/>
    <property type="match status" value="1"/>
</dbReference>
<name>A0A377JHE2_HAEPA</name>
<evidence type="ECO:0000259" key="7">
    <source>
        <dbReference type="SMART" id="SM00849"/>
    </source>
</evidence>
<gene>
    <name evidence="8" type="ORF">NCTC10672_00376</name>
</gene>
<feature type="transmembrane region" description="Helical" evidence="6">
    <location>
        <begin position="466"/>
        <end position="486"/>
    </location>
</feature>
<evidence type="ECO:0000256" key="6">
    <source>
        <dbReference type="SAM" id="Phobius"/>
    </source>
</evidence>
<dbReference type="RefSeq" id="WP_115179616.1">
    <property type="nucleotide sequence ID" value="NZ_UGHY01000002.1"/>
</dbReference>
<dbReference type="GO" id="GO:0030420">
    <property type="term" value="P:establishment of competence for transformation"/>
    <property type="evidence" value="ECO:0007669"/>
    <property type="project" value="InterPro"/>
</dbReference>
<feature type="transmembrane region" description="Helical" evidence="6">
    <location>
        <begin position="270"/>
        <end position="291"/>
    </location>
</feature>
<comment type="subcellular location">
    <subcellularLocation>
        <location evidence="1">Cell membrane</location>
        <topology evidence="1">Multi-pass membrane protein</topology>
    </subcellularLocation>
</comment>
<dbReference type="InterPro" id="IPR052159">
    <property type="entry name" value="Competence_DNA_uptake"/>
</dbReference>
<evidence type="ECO:0000256" key="3">
    <source>
        <dbReference type="ARBA" id="ARBA00022692"/>
    </source>
</evidence>
<evidence type="ECO:0000313" key="8">
    <source>
        <dbReference type="EMBL" id="STP02965.1"/>
    </source>
</evidence>